<dbReference type="RefSeq" id="WP_271053935.1">
    <property type="nucleotide sequence ID" value="NZ_JAQIIO010000004.1"/>
</dbReference>
<dbReference type="EMBL" id="JAQIIO010000004">
    <property type="protein sequence ID" value="MDA5094227.1"/>
    <property type="molecule type" value="Genomic_DNA"/>
</dbReference>
<keyword evidence="2" id="KW-1185">Reference proteome</keyword>
<evidence type="ECO:0000313" key="1">
    <source>
        <dbReference type="EMBL" id="MDA5094227.1"/>
    </source>
</evidence>
<gene>
    <name evidence="1" type="ORF">O2N63_09010</name>
</gene>
<comment type="caution">
    <text evidence="1">The sequence shown here is derived from an EMBL/GenBank/DDBJ whole genome shotgun (WGS) entry which is preliminary data.</text>
</comment>
<evidence type="ECO:0000313" key="2">
    <source>
        <dbReference type="Proteomes" id="UP001528040"/>
    </source>
</evidence>
<sequence length="87" mass="9945">MMMVFDPHDCELTRSTWRDFARECQPKHPDLVSLVGEPDGPTVGIFRRDGAFTFEHDGETFHFDKLTYAEDAAARLLAADHDMTGDW</sequence>
<proteinExistence type="predicted"/>
<dbReference type="Proteomes" id="UP001528040">
    <property type="component" value="Unassembled WGS sequence"/>
</dbReference>
<organism evidence="1 2">
    <name type="scientific">Aliiroseovarius salicola</name>
    <dbReference type="NCBI Taxonomy" id="3009082"/>
    <lineage>
        <taxon>Bacteria</taxon>
        <taxon>Pseudomonadati</taxon>
        <taxon>Pseudomonadota</taxon>
        <taxon>Alphaproteobacteria</taxon>
        <taxon>Rhodobacterales</taxon>
        <taxon>Paracoccaceae</taxon>
        <taxon>Aliiroseovarius</taxon>
    </lineage>
</organism>
<reference evidence="1 2" key="1">
    <citation type="submission" date="2023-01" db="EMBL/GenBank/DDBJ databases">
        <authorList>
            <person name="Yoon J.-W."/>
        </authorList>
    </citation>
    <scope>NUCLEOTIDE SEQUENCE [LARGE SCALE GENOMIC DNA]</scope>
    <source>
        <strain evidence="1 2">KMU-50</strain>
    </source>
</reference>
<protein>
    <submittedName>
        <fullName evidence="1">Uncharacterized protein</fullName>
    </submittedName>
</protein>
<accession>A0ABT4W142</accession>
<name>A0ABT4W142_9RHOB</name>